<dbReference type="AlphaFoldDB" id="A0A7C9USX4"/>
<name>A0A7C9USX4_9PROT</name>
<sequence length="126" mass="13450">MIERVRITSAAAEVLRGLVARHGPVLLHQSGGCCEGSAPMCFRKGEFRIGGSDVLLGEVEDCPVYISAAQFEAWASSEITIDLIEEGGGDSFSLEAADGVRFATRSRVFTADELPEVRPVVRPVVG</sequence>
<evidence type="ECO:0000313" key="2">
    <source>
        <dbReference type="Proteomes" id="UP000480684"/>
    </source>
</evidence>
<proteinExistence type="predicted"/>
<reference evidence="1 2" key="1">
    <citation type="submission" date="2020-02" db="EMBL/GenBank/DDBJ databases">
        <authorList>
            <person name="Dziuba M."/>
            <person name="Kuznetsov B."/>
            <person name="Mardanov A."/>
            <person name="Ravin N."/>
            <person name="Grouzdev D."/>
        </authorList>
    </citation>
    <scope>NUCLEOTIDE SEQUENCE [LARGE SCALE GENOMIC DNA]</scope>
    <source>
        <strain evidence="1 2">SpK</strain>
    </source>
</reference>
<dbReference type="RefSeq" id="WP_163676245.1">
    <property type="nucleotide sequence ID" value="NZ_JAAIYP010000032.1"/>
</dbReference>
<evidence type="ECO:0000313" key="1">
    <source>
        <dbReference type="EMBL" id="NFV79588.1"/>
    </source>
</evidence>
<dbReference type="Pfam" id="PF05610">
    <property type="entry name" value="DUF779"/>
    <property type="match status" value="1"/>
</dbReference>
<accession>A0A7C9USX4</accession>
<comment type="caution">
    <text evidence="1">The sequence shown here is derived from an EMBL/GenBank/DDBJ whole genome shotgun (WGS) entry which is preliminary data.</text>
</comment>
<dbReference type="PIRSF" id="PIRSF009151">
    <property type="entry name" value="DUF779"/>
    <property type="match status" value="1"/>
</dbReference>
<keyword evidence="2" id="KW-1185">Reference proteome</keyword>
<gene>
    <name evidence="1" type="ORF">G4223_05640</name>
</gene>
<protein>
    <submittedName>
        <fullName evidence="1">DUF779 domain-containing protein</fullName>
    </submittedName>
</protein>
<organism evidence="1 2">
    <name type="scientific">Magnetospirillum aberrantis SpK</name>
    <dbReference type="NCBI Taxonomy" id="908842"/>
    <lineage>
        <taxon>Bacteria</taxon>
        <taxon>Pseudomonadati</taxon>
        <taxon>Pseudomonadota</taxon>
        <taxon>Alphaproteobacteria</taxon>
        <taxon>Rhodospirillales</taxon>
        <taxon>Rhodospirillaceae</taxon>
        <taxon>Magnetospirillum</taxon>
    </lineage>
</organism>
<dbReference type="EMBL" id="JAAIYP010000032">
    <property type="protein sequence ID" value="NFV79588.1"/>
    <property type="molecule type" value="Genomic_DNA"/>
</dbReference>
<dbReference type="Proteomes" id="UP000480684">
    <property type="component" value="Unassembled WGS sequence"/>
</dbReference>
<dbReference type="InterPro" id="IPR008497">
    <property type="entry name" value="DUF779"/>
</dbReference>